<proteinExistence type="predicted"/>
<organism evidence="1 2">
    <name type="scientific">Polaromonas naphthalenivorans (strain CJ2)</name>
    <dbReference type="NCBI Taxonomy" id="365044"/>
    <lineage>
        <taxon>Bacteria</taxon>
        <taxon>Pseudomonadati</taxon>
        <taxon>Pseudomonadota</taxon>
        <taxon>Betaproteobacteria</taxon>
        <taxon>Burkholderiales</taxon>
        <taxon>Comamonadaceae</taxon>
        <taxon>Polaromonas</taxon>
    </lineage>
</organism>
<evidence type="ECO:0000313" key="1">
    <source>
        <dbReference type="EMBL" id="ABM38921.1"/>
    </source>
</evidence>
<gene>
    <name evidence="1" type="ordered locus">Pnap_3625</name>
</gene>
<evidence type="ECO:0000313" key="2">
    <source>
        <dbReference type="Proteomes" id="UP000000644"/>
    </source>
</evidence>
<dbReference type="Proteomes" id="UP000000644">
    <property type="component" value="Chromosome"/>
</dbReference>
<keyword evidence="2" id="KW-1185">Reference proteome</keyword>
<accession>A1VTE3</accession>
<dbReference type="AlphaFoldDB" id="A1VTE3"/>
<protein>
    <submittedName>
        <fullName evidence="1">Uncharacterized protein</fullName>
    </submittedName>
</protein>
<name>A1VTE3_POLNA</name>
<sequence length="102" mass="11875">MGEIASGRRTVSSAEHSRSALPGYRFILTWRARVMVESDAEQDCWITTPQSSKKFQSLEPKWFDSEFSRLIETAFRGRIIRTQKEASAQFRKTSRREISEDE</sequence>
<dbReference type="HOGENOM" id="CLU_2274809_0_0_4"/>
<dbReference type="KEGG" id="pna:Pnap_3625"/>
<dbReference type="EMBL" id="CP000529">
    <property type="protein sequence ID" value="ABM38921.1"/>
    <property type="molecule type" value="Genomic_DNA"/>
</dbReference>
<reference evidence="2" key="1">
    <citation type="journal article" date="2009" name="Environ. Microbiol.">
        <title>The genome of Polaromonas naphthalenivorans strain CJ2, isolated from coal tar-contaminated sediment, reveals physiological and metabolic versatility and evolution through extensive horizontal gene transfer.</title>
        <authorList>
            <person name="Yagi J.M."/>
            <person name="Sims D."/>
            <person name="Brettin T."/>
            <person name="Bruce D."/>
            <person name="Madsen E.L."/>
        </authorList>
    </citation>
    <scope>NUCLEOTIDE SEQUENCE [LARGE SCALE GENOMIC DNA]</scope>
    <source>
        <strain evidence="2">CJ2</strain>
    </source>
</reference>